<name>A0ABR8A1M5_9CYAN</name>
<dbReference type="PANTHER" id="PTHR12544:SF29">
    <property type="entry name" value="GLUTAMINASE"/>
    <property type="match status" value="1"/>
</dbReference>
<organism evidence="6 7">
    <name type="scientific">Pseudanabaena mucicola FACHB-723</name>
    <dbReference type="NCBI Taxonomy" id="2692860"/>
    <lineage>
        <taxon>Bacteria</taxon>
        <taxon>Bacillati</taxon>
        <taxon>Cyanobacteriota</taxon>
        <taxon>Cyanophyceae</taxon>
        <taxon>Pseudanabaenales</taxon>
        <taxon>Pseudanabaenaceae</taxon>
        <taxon>Pseudanabaena</taxon>
    </lineage>
</organism>
<evidence type="ECO:0000256" key="3">
    <source>
        <dbReference type="ARBA" id="ARBA00012918"/>
    </source>
</evidence>
<comment type="subunit">
    <text evidence="2">Homotetramer.</text>
</comment>
<dbReference type="SUPFAM" id="SSF56601">
    <property type="entry name" value="beta-lactamase/transpeptidase-like"/>
    <property type="match status" value="1"/>
</dbReference>
<accession>A0ABR8A1M5</accession>
<reference evidence="6 7" key="1">
    <citation type="journal article" date="2020" name="ISME J.">
        <title>Comparative genomics reveals insights into cyanobacterial evolution and habitat adaptation.</title>
        <authorList>
            <person name="Chen M.Y."/>
            <person name="Teng W.K."/>
            <person name="Zhao L."/>
            <person name="Hu C.X."/>
            <person name="Zhou Y.K."/>
            <person name="Han B.P."/>
            <person name="Song L.R."/>
            <person name="Shu W.S."/>
        </authorList>
    </citation>
    <scope>NUCLEOTIDE SEQUENCE [LARGE SCALE GENOMIC DNA]</scope>
    <source>
        <strain evidence="6 7">FACHB-723</strain>
    </source>
</reference>
<gene>
    <name evidence="6" type="ORF">H6F41_13995</name>
</gene>
<proteinExistence type="inferred from homology"/>
<protein>
    <recommendedName>
        <fullName evidence="3">glutaminase</fullName>
        <ecNumber evidence="3">3.5.1.2</ecNumber>
    </recommendedName>
</protein>
<sequence length="278" mass="30125">MRNTDLQSWLELARQETGKGKLPSYIPLLAKANPRAIAIAIQQVNGDYLSAGDTELTFPLMSVVKPFLLLYLLEKLGEKQVFALVNRQATSQPFNSIPDGKPHNPMINAGAIAIASLLDSCEALQNWLNQQSGAQLTLDSKMLASVRSMPNRRNLEIAAQLQSLGIMTDPEQALAIYEEICCLRANVHDLAKMGNLLTQQSPSISIVLEIMTTCGMYEASANFADMIGLPSKSSISGALLSIVPHQIAIACYSPVLDTIGNSVAGVFLLKKIKAWITT</sequence>
<comment type="catalytic activity">
    <reaction evidence="5">
        <text>L-glutamine + H2O = L-glutamate + NH4(+)</text>
        <dbReference type="Rhea" id="RHEA:15889"/>
        <dbReference type="ChEBI" id="CHEBI:15377"/>
        <dbReference type="ChEBI" id="CHEBI:28938"/>
        <dbReference type="ChEBI" id="CHEBI:29985"/>
        <dbReference type="ChEBI" id="CHEBI:58359"/>
        <dbReference type="EC" id="3.5.1.2"/>
    </reaction>
</comment>
<dbReference type="InterPro" id="IPR015868">
    <property type="entry name" value="Glutaminase"/>
</dbReference>
<dbReference type="InterPro" id="IPR012338">
    <property type="entry name" value="Beta-lactam/transpept-like"/>
</dbReference>
<evidence type="ECO:0000256" key="2">
    <source>
        <dbReference type="ARBA" id="ARBA00011881"/>
    </source>
</evidence>
<comment type="similarity">
    <text evidence="1">Belongs to the glutaminase family.</text>
</comment>
<evidence type="ECO:0000313" key="6">
    <source>
        <dbReference type="EMBL" id="MBD2189252.1"/>
    </source>
</evidence>
<dbReference type="PANTHER" id="PTHR12544">
    <property type="entry name" value="GLUTAMINASE"/>
    <property type="match status" value="1"/>
</dbReference>
<evidence type="ECO:0000256" key="5">
    <source>
        <dbReference type="ARBA" id="ARBA00049534"/>
    </source>
</evidence>
<dbReference type="Pfam" id="PF04960">
    <property type="entry name" value="Glutaminase"/>
    <property type="match status" value="1"/>
</dbReference>
<evidence type="ECO:0000256" key="1">
    <source>
        <dbReference type="ARBA" id="ARBA00011076"/>
    </source>
</evidence>
<dbReference type="RefSeq" id="WP_190404082.1">
    <property type="nucleotide sequence ID" value="NZ_JACJQB010000033.1"/>
</dbReference>
<comment type="caution">
    <text evidence="6">The sequence shown here is derived from an EMBL/GenBank/DDBJ whole genome shotgun (WGS) entry which is preliminary data.</text>
</comment>
<dbReference type="EMBL" id="JACJQB010000033">
    <property type="protein sequence ID" value="MBD2189252.1"/>
    <property type="molecule type" value="Genomic_DNA"/>
</dbReference>
<evidence type="ECO:0000313" key="7">
    <source>
        <dbReference type="Proteomes" id="UP000642094"/>
    </source>
</evidence>
<dbReference type="EC" id="3.5.1.2" evidence="3"/>
<dbReference type="Proteomes" id="UP000642094">
    <property type="component" value="Unassembled WGS sequence"/>
</dbReference>
<evidence type="ECO:0000256" key="4">
    <source>
        <dbReference type="ARBA" id="ARBA00022801"/>
    </source>
</evidence>
<dbReference type="Gene3D" id="3.40.710.10">
    <property type="entry name" value="DD-peptidase/beta-lactamase superfamily"/>
    <property type="match status" value="1"/>
</dbReference>
<keyword evidence="7" id="KW-1185">Reference proteome</keyword>
<keyword evidence="4" id="KW-0378">Hydrolase</keyword>